<dbReference type="Proteomes" id="UP001161391">
    <property type="component" value="Unassembled WGS sequence"/>
</dbReference>
<accession>A0ABQ5V6S0</accession>
<feature type="domain" description="Peptidase M16 C-terminal" evidence="11">
    <location>
        <begin position="714"/>
        <end position="895"/>
    </location>
</feature>
<protein>
    <submittedName>
        <fullName evidence="12">Peptidase M16</fullName>
    </submittedName>
</protein>
<keyword evidence="5" id="KW-0378">Hydrolase</keyword>
<evidence type="ECO:0000256" key="6">
    <source>
        <dbReference type="ARBA" id="ARBA00022833"/>
    </source>
</evidence>
<feature type="chain" id="PRO_5047008340" evidence="9">
    <location>
        <begin position="20"/>
        <end position="965"/>
    </location>
</feature>
<proteinExistence type="inferred from homology"/>
<evidence type="ECO:0000259" key="10">
    <source>
        <dbReference type="Pfam" id="PF00675"/>
    </source>
</evidence>
<keyword evidence="4" id="KW-0479">Metal-binding</keyword>
<dbReference type="InterPro" id="IPR011765">
    <property type="entry name" value="Pept_M16_N"/>
</dbReference>
<dbReference type="PROSITE" id="PS00143">
    <property type="entry name" value="INSULINASE"/>
    <property type="match status" value="1"/>
</dbReference>
<evidence type="ECO:0000259" key="11">
    <source>
        <dbReference type="Pfam" id="PF05193"/>
    </source>
</evidence>
<evidence type="ECO:0000256" key="9">
    <source>
        <dbReference type="SAM" id="SignalP"/>
    </source>
</evidence>
<comment type="caution">
    <text evidence="12">The sequence shown here is derived from an EMBL/GenBank/DDBJ whole genome shotgun (WGS) entry which is preliminary data.</text>
</comment>
<dbReference type="PANTHER" id="PTHR43690:SF17">
    <property type="entry name" value="PROTEIN YHJJ"/>
    <property type="match status" value="1"/>
</dbReference>
<evidence type="ECO:0000313" key="13">
    <source>
        <dbReference type="Proteomes" id="UP001161391"/>
    </source>
</evidence>
<keyword evidence="3" id="KW-0645">Protease</keyword>
<evidence type="ECO:0000256" key="4">
    <source>
        <dbReference type="ARBA" id="ARBA00022723"/>
    </source>
</evidence>
<sequence>MIEVIVTQRLFLASTAVLAALLVSSCNTDDVAQNDMPVVELPDIDSVDFAHQASDLTMDEDILYGRLPNGLRYATMSNDTPSRTATLLMRFDAGSLDETDETRGLAHFLEHMAFNGSEAIPEGEMVKRLERLGLAFGPDTNASTGFDQTMYQLELPDTSDSLLDEALEIFRETAERLTLAPEAIERERGIILAEKRARNSPAFRAQIASLEFQTAGSGLVDRLPIGTNETIQSVTPEQFRDFYTSQYRPEDTFIVLVGDRPAEQLSQKIENAFADWSNDTPAVDDATVPAIRFDEPRFGAFFDPEVLSYVSLSTISDVAPDSERRDTVANRADSLPLYFANAMLNRRFAKSVRAGEASFTGAGAGVSDFFDAAEIAGLRVSAEPDKLRDGFIEAERILRQAIDHGFTQAEFTEQIANARKSWEVAVQTAPTRRTPSLARQILNGFAGERVMTSAESSLVRFEAAVADLTLEEVETALKEAWDKLDTAPQLYLQAESVIEEPEQWLRDMLNESQSVSLDAVAESNVGAFAYADWGQPGKVVSSSVIEDIGITTVQFDNGVRLNLKQTPYEEDVIRIRVKAGSGTAFYPQDAPAFGMQLRSVLNSSALGAHKADDLSTLTAGRTVGVGRGFSTRGMSLGGATVPDDLELQLQLMAAYLTDPAYRPEILPNYESRIRSVWSKLDSTPSGAAGLEVPSLLSSNHWRNVHPTESQALDVDLNALSEWYATHITEGPIEVAIVGDFDETRVIDLVAKTIGALPDSRQSAQALPQSAINQMFPDGQARPYKITHAGEPDTALLRIYWPVDDHEDTLVDRQFGVLAQVLKLELTRVLREEEGATYSPSAFTSLPETTPNWGYLGVSIEASPEELDRLTSVIEAVAANLAENGVTDDIFDRAIKPTLENLETSLENNSYWLNVIDEAQGRPETLDRHRTRDVTYQNMMAAEISAVAKDVFNGDKAIRVHVVPEG</sequence>
<keyword evidence="6" id="KW-0862">Zinc</keyword>
<evidence type="ECO:0000256" key="2">
    <source>
        <dbReference type="ARBA" id="ARBA00007261"/>
    </source>
</evidence>
<feature type="signal peptide" evidence="9">
    <location>
        <begin position="1"/>
        <end position="19"/>
    </location>
</feature>
<dbReference type="InterPro" id="IPR001431">
    <property type="entry name" value="Pept_M16_Zn_BS"/>
</dbReference>
<dbReference type="InterPro" id="IPR007863">
    <property type="entry name" value="Peptidase_M16_C"/>
</dbReference>
<evidence type="ECO:0000313" key="12">
    <source>
        <dbReference type="EMBL" id="GLQ23158.1"/>
    </source>
</evidence>
<dbReference type="Pfam" id="PF05193">
    <property type="entry name" value="Peptidase_M16_C"/>
    <property type="match status" value="2"/>
</dbReference>
<dbReference type="Gene3D" id="3.30.830.10">
    <property type="entry name" value="Metalloenzyme, LuxS/M16 peptidase-like"/>
    <property type="match status" value="4"/>
</dbReference>
<feature type="domain" description="Peptidase M16 N-terminal" evidence="10">
    <location>
        <begin position="76"/>
        <end position="199"/>
    </location>
</feature>
<evidence type="ECO:0000256" key="5">
    <source>
        <dbReference type="ARBA" id="ARBA00022801"/>
    </source>
</evidence>
<feature type="domain" description="Peptidase M16 C-terminal" evidence="11">
    <location>
        <begin position="233"/>
        <end position="416"/>
    </location>
</feature>
<dbReference type="InterPro" id="IPR050626">
    <property type="entry name" value="Peptidase_M16"/>
</dbReference>
<dbReference type="EMBL" id="BSNK01000001">
    <property type="protein sequence ID" value="GLQ23158.1"/>
    <property type="molecule type" value="Genomic_DNA"/>
</dbReference>
<name>A0ABQ5V6S0_9PROT</name>
<comment type="cofactor">
    <cofactor evidence="1">
        <name>Zn(2+)</name>
        <dbReference type="ChEBI" id="CHEBI:29105"/>
    </cofactor>
</comment>
<comment type="similarity">
    <text evidence="2 8">Belongs to the peptidase M16 family.</text>
</comment>
<dbReference type="Pfam" id="PF00675">
    <property type="entry name" value="Peptidase_M16"/>
    <property type="match status" value="1"/>
</dbReference>
<organism evidence="12 13">
    <name type="scientific">Algimonas ampicilliniresistens</name>
    <dbReference type="NCBI Taxonomy" id="1298735"/>
    <lineage>
        <taxon>Bacteria</taxon>
        <taxon>Pseudomonadati</taxon>
        <taxon>Pseudomonadota</taxon>
        <taxon>Alphaproteobacteria</taxon>
        <taxon>Maricaulales</taxon>
        <taxon>Robiginitomaculaceae</taxon>
        <taxon>Algimonas</taxon>
    </lineage>
</organism>
<dbReference type="SUPFAM" id="SSF63411">
    <property type="entry name" value="LuxS/MPP-like metallohydrolase"/>
    <property type="match status" value="4"/>
</dbReference>
<evidence type="ECO:0000256" key="7">
    <source>
        <dbReference type="ARBA" id="ARBA00023049"/>
    </source>
</evidence>
<evidence type="ECO:0000256" key="8">
    <source>
        <dbReference type="RuleBase" id="RU004447"/>
    </source>
</evidence>
<gene>
    <name evidence="12" type="ORF">GCM10007853_10320</name>
</gene>
<keyword evidence="7" id="KW-0482">Metalloprotease</keyword>
<reference evidence="12" key="2">
    <citation type="submission" date="2023-01" db="EMBL/GenBank/DDBJ databases">
        <title>Draft genome sequence of Algimonas ampicilliniresistens strain NBRC 108219.</title>
        <authorList>
            <person name="Sun Q."/>
            <person name="Mori K."/>
        </authorList>
    </citation>
    <scope>NUCLEOTIDE SEQUENCE</scope>
    <source>
        <strain evidence="12">NBRC 108219</strain>
    </source>
</reference>
<reference evidence="12" key="1">
    <citation type="journal article" date="2014" name="Int. J. Syst. Evol. Microbiol.">
        <title>Complete genome of a new Firmicutes species belonging to the dominant human colonic microbiota ('Ruminococcus bicirculans') reveals two chromosomes and a selective capacity to utilize plant glucans.</title>
        <authorList>
            <consortium name="NISC Comparative Sequencing Program"/>
            <person name="Wegmann U."/>
            <person name="Louis P."/>
            <person name="Goesmann A."/>
            <person name="Henrissat B."/>
            <person name="Duncan S.H."/>
            <person name="Flint H.J."/>
        </authorList>
    </citation>
    <scope>NUCLEOTIDE SEQUENCE</scope>
    <source>
        <strain evidence="12">NBRC 108219</strain>
    </source>
</reference>
<evidence type="ECO:0000256" key="1">
    <source>
        <dbReference type="ARBA" id="ARBA00001947"/>
    </source>
</evidence>
<dbReference type="PANTHER" id="PTHR43690">
    <property type="entry name" value="NARDILYSIN"/>
    <property type="match status" value="1"/>
</dbReference>
<keyword evidence="13" id="KW-1185">Reference proteome</keyword>
<dbReference type="InterPro" id="IPR011249">
    <property type="entry name" value="Metalloenz_LuxS/M16"/>
</dbReference>
<keyword evidence="9" id="KW-0732">Signal</keyword>
<evidence type="ECO:0000256" key="3">
    <source>
        <dbReference type="ARBA" id="ARBA00022670"/>
    </source>
</evidence>